<comment type="subcellular location">
    <subcellularLocation>
        <location evidence="1">Membrane</location>
        <topology evidence="1">Multi-pass membrane protein</topology>
    </subcellularLocation>
</comment>
<keyword evidence="3 6" id="KW-0812">Transmembrane</keyword>
<evidence type="ECO:0000256" key="3">
    <source>
        <dbReference type="ARBA" id="ARBA00022692"/>
    </source>
</evidence>
<evidence type="ECO:0000256" key="2">
    <source>
        <dbReference type="ARBA" id="ARBA00009853"/>
    </source>
</evidence>
<gene>
    <name evidence="8" type="ORF">KOF26_03175</name>
</gene>
<feature type="domain" description="EamA" evidence="7">
    <location>
        <begin position="17"/>
        <end position="141"/>
    </location>
</feature>
<dbReference type="InterPro" id="IPR000620">
    <property type="entry name" value="EamA_dom"/>
</dbReference>
<organism evidence="8 9">
    <name type="scientific">Sphingomonas quercus</name>
    <dbReference type="NCBI Taxonomy" id="2842451"/>
    <lineage>
        <taxon>Bacteria</taxon>
        <taxon>Pseudomonadati</taxon>
        <taxon>Pseudomonadota</taxon>
        <taxon>Alphaproteobacteria</taxon>
        <taxon>Sphingomonadales</taxon>
        <taxon>Sphingomonadaceae</taxon>
        <taxon>Sphingomonas</taxon>
    </lineage>
</organism>
<feature type="transmembrane region" description="Helical" evidence="6">
    <location>
        <begin position="37"/>
        <end position="60"/>
    </location>
</feature>
<dbReference type="Proteomes" id="UP000776276">
    <property type="component" value="Unassembled WGS sequence"/>
</dbReference>
<dbReference type="EMBL" id="JAHKRT010000002">
    <property type="protein sequence ID" value="MBU3076857.1"/>
    <property type="molecule type" value="Genomic_DNA"/>
</dbReference>
<feature type="transmembrane region" description="Helical" evidence="6">
    <location>
        <begin position="7"/>
        <end position="25"/>
    </location>
</feature>
<name>A0ABS6BGA8_9SPHN</name>
<dbReference type="PANTHER" id="PTHR22911:SF6">
    <property type="entry name" value="SOLUTE CARRIER FAMILY 35 MEMBER G1"/>
    <property type="match status" value="1"/>
</dbReference>
<evidence type="ECO:0000256" key="1">
    <source>
        <dbReference type="ARBA" id="ARBA00004141"/>
    </source>
</evidence>
<keyword evidence="5 6" id="KW-0472">Membrane</keyword>
<dbReference type="Pfam" id="PF00892">
    <property type="entry name" value="EamA"/>
    <property type="match status" value="2"/>
</dbReference>
<evidence type="ECO:0000259" key="7">
    <source>
        <dbReference type="Pfam" id="PF00892"/>
    </source>
</evidence>
<accession>A0ABS6BGA8</accession>
<feature type="transmembrane region" description="Helical" evidence="6">
    <location>
        <begin position="156"/>
        <end position="174"/>
    </location>
</feature>
<feature type="domain" description="EamA" evidence="7">
    <location>
        <begin position="155"/>
        <end position="284"/>
    </location>
</feature>
<feature type="transmembrane region" description="Helical" evidence="6">
    <location>
        <begin position="186"/>
        <end position="208"/>
    </location>
</feature>
<evidence type="ECO:0000313" key="8">
    <source>
        <dbReference type="EMBL" id="MBU3076857.1"/>
    </source>
</evidence>
<protein>
    <submittedName>
        <fullName evidence="8">DMT family transporter</fullName>
    </submittedName>
</protein>
<evidence type="ECO:0000256" key="6">
    <source>
        <dbReference type="SAM" id="Phobius"/>
    </source>
</evidence>
<comment type="caution">
    <text evidence="8">The sequence shown here is derived from an EMBL/GenBank/DDBJ whole genome shotgun (WGS) entry which is preliminary data.</text>
</comment>
<evidence type="ECO:0000256" key="5">
    <source>
        <dbReference type="ARBA" id="ARBA00023136"/>
    </source>
</evidence>
<feature type="transmembrane region" description="Helical" evidence="6">
    <location>
        <begin position="268"/>
        <end position="285"/>
    </location>
</feature>
<reference evidence="8 9" key="1">
    <citation type="submission" date="2021-06" db="EMBL/GenBank/DDBJ databases">
        <title>Sphingomonas sp. XMGL2, whole genome shotgun sequencing project.</title>
        <authorList>
            <person name="Zhao G."/>
            <person name="Shen L."/>
        </authorList>
    </citation>
    <scope>NUCLEOTIDE SEQUENCE [LARGE SCALE GENOMIC DNA]</scope>
    <source>
        <strain evidence="8 9">XMGL2</strain>
    </source>
</reference>
<comment type="similarity">
    <text evidence="2">Belongs to the drug/metabolite transporter (DMT) superfamily. 10 TMS drug/metabolite exporter (DME) (TC 2.A.7.3) family.</text>
</comment>
<keyword evidence="4 6" id="KW-1133">Transmembrane helix</keyword>
<feature type="transmembrane region" description="Helical" evidence="6">
    <location>
        <begin position="214"/>
        <end position="235"/>
    </location>
</feature>
<feature type="transmembrane region" description="Helical" evidence="6">
    <location>
        <begin position="125"/>
        <end position="144"/>
    </location>
</feature>
<dbReference type="PANTHER" id="PTHR22911">
    <property type="entry name" value="ACYL-MALONYL CONDENSING ENZYME-RELATED"/>
    <property type="match status" value="1"/>
</dbReference>
<feature type="transmembrane region" description="Helical" evidence="6">
    <location>
        <begin position="97"/>
        <end position="118"/>
    </location>
</feature>
<sequence>MTPAEAIAVRAFAAAGLGIALFAAMDAVMKGLSLAIGAYSAMVWRCAAGCVIAGLPWLATRPSVPAAGAMRLHLLRGAVTALMTVSFFWGLARVPMAQAIALTFVAPLLALYLAAVLLGEKVGRGAIHGSLVAFAGVLVILAGATRGEGDPSRLPGIAAIIFSALCYAYNLVLQRQQAQAAGPLEIAFFQSATIGLFLVLAAPVVPIASPAGHWWEIALAALLASVSLLLLSWGYARAPASYLVPVEYSAFIWACLFGWAVFGEAVGLATLAGAALIVCGCVVAMRSRPVAVAGPGNVEIGL</sequence>
<feature type="transmembrane region" description="Helical" evidence="6">
    <location>
        <begin position="72"/>
        <end position="91"/>
    </location>
</feature>
<proteinExistence type="inferred from homology"/>
<evidence type="ECO:0000313" key="9">
    <source>
        <dbReference type="Proteomes" id="UP000776276"/>
    </source>
</evidence>
<feature type="transmembrane region" description="Helical" evidence="6">
    <location>
        <begin position="242"/>
        <end position="262"/>
    </location>
</feature>
<keyword evidence="9" id="KW-1185">Reference proteome</keyword>
<evidence type="ECO:0000256" key="4">
    <source>
        <dbReference type="ARBA" id="ARBA00022989"/>
    </source>
</evidence>